<feature type="region of interest" description="Disordered" evidence="2">
    <location>
        <begin position="437"/>
        <end position="486"/>
    </location>
</feature>
<dbReference type="InterPro" id="IPR011029">
    <property type="entry name" value="DEATH-like_dom_sf"/>
</dbReference>
<dbReference type="Gene3D" id="1.10.533.10">
    <property type="entry name" value="Death Domain, Fas"/>
    <property type="match status" value="1"/>
</dbReference>
<organism evidence="3 5">
    <name type="scientific">Didymodactylos carnosus</name>
    <dbReference type="NCBI Taxonomy" id="1234261"/>
    <lineage>
        <taxon>Eukaryota</taxon>
        <taxon>Metazoa</taxon>
        <taxon>Spiralia</taxon>
        <taxon>Gnathifera</taxon>
        <taxon>Rotifera</taxon>
        <taxon>Eurotatoria</taxon>
        <taxon>Bdelloidea</taxon>
        <taxon>Philodinida</taxon>
        <taxon>Philodinidae</taxon>
        <taxon>Didymodactylos</taxon>
    </lineage>
</organism>
<feature type="coiled-coil region" evidence="1">
    <location>
        <begin position="208"/>
        <end position="266"/>
    </location>
</feature>
<evidence type="ECO:0000256" key="2">
    <source>
        <dbReference type="SAM" id="MobiDB-lite"/>
    </source>
</evidence>
<evidence type="ECO:0000313" key="5">
    <source>
        <dbReference type="Proteomes" id="UP000677228"/>
    </source>
</evidence>
<reference evidence="3" key="1">
    <citation type="submission" date="2021-02" db="EMBL/GenBank/DDBJ databases">
        <authorList>
            <person name="Nowell W R."/>
        </authorList>
    </citation>
    <scope>NUCLEOTIDE SEQUENCE</scope>
</reference>
<dbReference type="Proteomes" id="UP000682733">
    <property type="component" value="Unassembled WGS sequence"/>
</dbReference>
<gene>
    <name evidence="3" type="ORF">OVA965_LOCUS9914</name>
    <name evidence="4" type="ORF">TMI583_LOCUS9910</name>
</gene>
<comment type="caution">
    <text evidence="3">The sequence shown here is derived from an EMBL/GenBank/DDBJ whole genome shotgun (WGS) entry which is preliminary data.</text>
</comment>
<name>A0A8S2DJ80_9BILA</name>
<dbReference type="AlphaFoldDB" id="A0A8S2DJ80"/>
<feature type="compositionally biased region" description="Basic and acidic residues" evidence="2">
    <location>
        <begin position="462"/>
        <end position="476"/>
    </location>
</feature>
<evidence type="ECO:0000256" key="1">
    <source>
        <dbReference type="SAM" id="Coils"/>
    </source>
</evidence>
<dbReference type="Proteomes" id="UP000677228">
    <property type="component" value="Unassembled WGS sequence"/>
</dbReference>
<proteinExistence type="predicted"/>
<keyword evidence="1" id="KW-0175">Coiled coil</keyword>
<sequence>MVNLKKRDLIEQYRNLLENNLVLTDQFLKWFKDKRVLPDFVFDEIKLIWKDILEHQRQSLSDGTVDEAALLRNLDMKPSFYTLTYALESNAFHSSSTTSLSERNKKFLPSLIENADLAFNRFSEALIANGQPFLGEFLEAEEKKSGDMMDTTGEIVIDDDFLRKCPGVDKLKVETREKLKIYLQEQLLKAFLKETWRPQNQGKSVELINLKRQHYEAQQKLIETIEEEKRNVIVFKDALKSEQFARQRKEEEMRELRGEVDRLKSDFEQKWSSQIRMVDANNRSVFKMHDKMIMLTDWLRQLDKMLKTTILQSGLDGDTMDQMQNKLKRYTTEIESLRGRGIGTDKLKDELYDSLYTSRKLPLQDNKNKPFYDLLARLFGTDQVTELSAICSKDVLQPKIEQDNLNEIKWRDLKIDELDRMNKDLRAELERIKSSANSIEDTNKSVKKKEWKPPVLVVTPRDPSKQRNRETLKPSRVEFGTKPGNT</sequence>
<dbReference type="EMBL" id="CAJNOK010003575">
    <property type="protein sequence ID" value="CAF0906796.1"/>
    <property type="molecule type" value="Genomic_DNA"/>
</dbReference>
<evidence type="ECO:0000313" key="4">
    <source>
        <dbReference type="EMBL" id="CAF3686549.1"/>
    </source>
</evidence>
<evidence type="ECO:0000313" key="3">
    <source>
        <dbReference type="EMBL" id="CAF0906796.1"/>
    </source>
</evidence>
<protein>
    <submittedName>
        <fullName evidence="3">Uncharacterized protein</fullName>
    </submittedName>
</protein>
<dbReference type="EMBL" id="CAJOBA010003576">
    <property type="protein sequence ID" value="CAF3686549.1"/>
    <property type="molecule type" value="Genomic_DNA"/>
</dbReference>
<accession>A0A8S2DJ80</accession>